<dbReference type="GeneID" id="300117329"/>
<evidence type="ECO:0000259" key="1">
    <source>
        <dbReference type="PROSITE" id="PS51819"/>
    </source>
</evidence>
<organism evidence="2 3">
    <name type="scientific">Streptomyces koyangensis</name>
    <dbReference type="NCBI Taxonomy" id="188770"/>
    <lineage>
        <taxon>Bacteria</taxon>
        <taxon>Bacillati</taxon>
        <taxon>Actinomycetota</taxon>
        <taxon>Actinomycetes</taxon>
        <taxon>Kitasatosporales</taxon>
        <taxon>Streptomycetaceae</taxon>
        <taxon>Streptomyces</taxon>
        <taxon>Streptomyces aurantiacus group</taxon>
    </lineage>
</organism>
<dbReference type="InterPro" id="IPR051332">
    <property type="entry name" value="Fosfomycin_Res_Enzymes"/>
</dbReference>
<dbReference type="RefSeq" id="WP_117350306.1">
    <property type="nucleotide sequence ID" value="NZ_CP031742.1"/>
</dbReference>
<dbReference type="PANTHER" id="PTHR36113:SF6">
    <property type="entry name" value="FOSFOMYCIN RESISTANCE PROTEIN FOSX"/>
    <property type="match status" value="1"/>
</dbReference>
<dbReference type="InterPro" id="IPR037523">
    <property type="entry name" value="VOC_core"/>
</dbReference>
<evidence type="ECO:0000313" key="3">
    <source>
        <dbReference type="Proteomes" id="UP000259636"/>
    </source>
</evidence>
<evidence type="ECO:0000313" key="2">
    <source>
        <dbReference type="EMBL" id="AXQ57477.1"/>
    </source>
</evidence>
<reference evidence="2 3" key="1">
    <citation type="submission" date="2018-08" db="EMBL/GenBank/DDBJ databases">
        <authorList>
            <person name="Ferrada E.E."/>
            <person name="Latorre B.A."/>
        </authorList>
    </citation>
    <scope>NUCLEOTIDE SEQUENCE [LARGE SCALE GENOMIC DNA]</scope>
    <source>
        <strain evidence="2 3">VK-A60T</strain>
    </source>
</reference>
<dbReference type="InterPro" id="IPR029068">
    <property type="entry name" value="Glyas_Bleomycin-R_OHBP_Dase"/>
</dbReference>
<dbReference type="AlphaFoldDB" id="A0A385DII2"/>
<dbReference type="SUPFAM" id="SSF54593">
    <property type="entry name" value="Glyoxalase/Bleomycin resistance protein/Dihydroxybiphenyl dioxygenase"/>
    <property type="match status" value="1"/>
</dbReference>
<gene>
    <name evidence="2" type="ORF">D0C37_24685</name>
</gene>
<proteinExistence type="predicted"/>
<dbReference type="EMBL" id="CP031742">
    <property type="protein sequence ID" value="AXQ57477.1"/>
    <property type="molecule type" value="Genomic_DNA"/>
</dbReference>
<sequence length="168" mass="18117">MNAGDGARDSAHAGARGIPGGVGGTLHHVEVWVRDLEAAVASWGWLLERLGWVPYQRWECGRSWRLGGTYLVVEASPAVRGEAYDRRRQGVNHLAFHVAGEQEWEKVTAEALERGWRLLFADRHPFAGGPGHRAAYLENREGFEVELVAVEDGPEAVGGAGPGAGVAS</sequence>
<protein>
    <submittedName>
        <fullName evidence="2">Glyoxalase</fullName>
    </submittedName>
</protein>
<name>A0A385DII2_9ACTN</name>
<feature type="domain" description="VOC" evidence="1">
    <location>
        <begin position="25"/>
        <end position="150"/>
    </location>
</feature>
<dbReference type="Pfam" id="PF13669">
    <property type="entry name" value="Glyoxalase_4"/>
    <property type="match status" value="1"/>
</dbReference>
<dbReference type="PANTHER" id="PTHR36113">
    <property type="entry name" value="LYASE, PUTATIVE-RELATED-RELATED"/>
    <property type="match status" value="1"/>
</dbReference>
<dbReference type="KEGG" id="sky:D0C37_24685"/>
<dbReference type="PROSITE" id="PS51819">
    <property type="entry name" value="VOC"/>
    <property type="match status" value="1"/>
</dbReference>
<dbReference type="Proteomes" id="UP000259636">
    <property type="component" value="Chromosome"/>
</dbReference>
<dbReference type="Gene3D" id="3.10.180.10">
    <property type="entry name" value="2,3-Dihydroxybiphenyl 1,2-Dioxygenase, domain 1"/>
    <property type="match status" value="1"/>
</dbReference>
<accession>A0A385DII2</accession>